<evidence type="ECO:0000313" key="4">
    <source>
        <dbReference type="Proteomes" id="UP000887568"/>
    </source>
</evidence>
<dbReference type="Gene3D" id="2.60.120.260">
    <property type="entry name" value="Galactose-binding domain-like"/>
    <property type="match status" value="1"/>
</dbReference>
<dbReference type="GeneID" id="119732514"/>
<evidence type="ECO:0000313" key="3">
    <source>
        <dbReference type="EnsemblMetazoa" id="XP_038062002.1"/>
    </source>
</evidence>
<dbReference type="InterPro" id="IPR008979">
    <property type="entry name" value="Galactose-bd-like_sf"/>
</dbReference>
<evidence type="ECO:0000256" key="1">
    <source>
        <dbReference type="SAM" id="Phobius"/>
    </source>
</evidence>
<dbReference type="Proteomes" id="UP000887568">
    <property type="component" value="Unplaced"/>
</dbReference>
<dbReference type="EnsemblMetazoa" id="XM_038206074.1">
    <property type="protein sequence ID" value="XP_038062002.1"/>
    <property type="gene ID" value="LOC119732514"/>
</dbReference>
<dbReference type="AlphaFoldDB" id="A0A914ADX1"/>
<keyword evidence="4" id="KW-1185">Reference proteome</keyword>
<dbReference type="SUPFAM" id="SSF49785">
    <property type="entry name" value="Galactose-binding domain-like"/>
    <property type="match status" value="1"/>
</dbReference>
<organism evidence="3 4">
    <name type="scientific">Patiria miniata</name>
    <name type="common">Bat star</name>
    <name type="synonym">Asterina miniata</name>
    <dbReference type="NCBI Taxonomy" id="46514"/>
    <lineage>
        <taxon>Eukaryota</taxon>
        <taxon>Metazoa</taxon>
        <taxon>Echinodermata</taxon>
        <taxon>Eleutherozoa</taxon>
        <taxon>Asterozoa</taxon>
        <taxon>Asteroidea</taxon>
        <taxon>Valvatacea</taxon>
        <taxon>Valvatida</taxon>
        <taxon>Asterinidae</taxon>
        <taxon>Patiria</taxon>
    </lineage>
</organism>
<dbReference type="OrthoDB" id="2121828at2759"/>
<name>A0A914ADX1_PATMI</name>
<dbReference type="RefSeq" id="XP_038062002.1">
    <property type="nucleotide sequence ID" value="XM_038206074.1"/>
</dbReference>
<feature type="transmembrane region" description="Helical" evidence="1">
    <location>
        <begin position="17"/>
        <end position="34"/>
    </location>
</feature>
<protein>
    <recommendedName>
        <fullName evidence="2">F5/8 type C domain-containing protein</fullName>
    </recommendedName>
</protein>
<dbReference type="PANTHER" id="PTHR24543:SF325">
    <property type="entry name" value="F5_8 TYPE C DOMAIN-CONTAINING PROTEIN"/>
    <property type="match status" value="1"/>
</dbReference>
<feature type="domain" description="F5/8 type C" evidence="2">
    <location>
        <begin position="85"/>
        <end position="235"/>
    </location>
</feature>
<sequence>MQLTEHSIIAPGRMDGAVAWILMASAMAAVFVVVESEARTCYFGPPPEPDPDHPDDWMKQVMREVRARCPGPGRRQPTPAATAECFEPLGMEDRTIPDDHITASSVLVHIDYPGCCKPEKGRLNSGGLWKPSSSADSWIEVNLAKITVVSGVITKSRPPSIGWVTEYKVAYKKEPASEYEHVTDANGNVKVFMGNTDHDTPVTNMFGESVVATVVRIEPSEWHVQVRLQLELLGCRRD</sequence>
<proteinExistence type="predicted"/>
<evidence type="ECO:0000259" key="2">
    <source>
        <dbReference type="PROSITE" id="PS50022"/>
    </source>
</evidence>
<keyword evidence="1" id="KW-0812">Transmembrane</keyword>
<dbReference type="CDD" id="cd00057">
    <property type="entry name" value="FA58C"/>
    <property type="match status" value="1"/>
</dbReference>
<dbReference type="PROSITE" id="PS50022">
    <property type="entry name" value="FA58C_3"/>
    <property type="match status" value="1"/>
</dbReference>
<keyword evidence="1" id="KW-0472">Membrane</keyword>
<dbReference type="PANTHER" id="PTHR24543">
    <property type="entry name" value="MULTICOPPER OXIDASE-RELATED"/>
    <property type="match status" value="1"/>
</dbReference>
<dbReference type="SMART" id="SM00231">
    <property type="entry name" value="FA58C"/>
    <property type="match status" value="1"/>
</dbReference>
<reference evidence="3" key="1">
    <citation type="submission" date="2022-11" db="UniProtKB">
        <authorList>
            <consortium name="EnsemblMetazoa"/>
        </authorList>
    </citation>
    <scope>IDENTIFICATION</scope>
</reference>
<accession>A0A914ADX1</accession>
<dbReference type="Pfam" id="PF00754">
    <property type="entry name" value="F5_F8_type_C"/>
    <property type="match status" value="1"/>
</dbReference>
<dbReference type="InterPro" id="IPR000421">
    <property type="entry name" value="FA58C"/>
</dbReference>
<keyword evidence="1" id="KW-1133">Transmembrane helix</keyword>